<sequence length="125" mass="14192">MAPPLKPNQIPMPQAPNDRQLRQKFILPLTTMAAPLHRNSVPVFSQNPLIHSPKRTMTNDPIRIETLCSRLQLLVGKLLRHFNDLRTKRIKLVNTLNLLRVKPNQCTGKNSQNKSPGTNNTSNRS</sequence>
<accession>A0AAQ3RDT4</accession>
<name>A0AAQ3RDT4_VIGMU</name>
<feature type="compositionally biased region" description="Polar residues" evidence="1">
    <location>
        <begin position="104"/>
        <end position="125"/>
    </location>
</feature>
<gene>
    <name evidence="2" type="ORF">V8G54_034746</name>
</gene>
<evidence type="ECO:0000313" key="2">
    <source>
        <dbReference type="EMBL" id="WVY89232.1"/>
    </source>
</evidence>
<reference evidence="2 3" key="1">
    <citation type="journal article" date="2023" name="Life. Sci Alliance">
        <title>Evolutionary insights into 3D genome organization and epigenetic landscape of Vigna mungo.</title>
        <authorList>
            <person name="Junaid A."/>
            <person name="Singh B."/>
            <person name="Bhatia S."/>
        </authorList>
    </citation>
    <scope>NUCLEOTIDE SEQUENCE [LARGE SCALE GENOMIC DNA]</scope>
    <source>
        <strain evidence="2">Urdbean</strain>
    </source>
</reference>
<organism evidence="2 3">
    <name type="scientific">Vigna mungo</name>
    <name type="common">Black gram</name>
    <name type="synonym">Phaseolus mungo</name>
    <dbReference type="NCBI Taxonomy" id="3915"/>
    <lineage>
        <taxon>Eukaryota</taxon>
        <taxon>Viridiplantae</taxon>
        <taxon>Streptophyta</taxon>
        <taxon>Embryophyta</taxon>
        <taxon>Tracheophyta</taxon>
        <taxon>Spermatophyta</taxon>
        <taxon>Magnoliopsida</taxon>
        <taxon>eudicotyledons</taxon>
        <taxon>Gunneridae</taxon>
        <taxon>Pentapetalae</taxon>
        <taxon>rosids</taxon>
        <taxon>fabids</taxon>
        <taxon>Fabales</taxon>
        <taxon>Fabaceae</taxon>
        <taxon>Papilionoideae</taxon>
        <taxon>50 kb inversion clade</taxon>
        <taxon>NPAAA clade</taxon>
        <taxon>indigoferoid/millettioid clade</taxon>
        <taxon>Phaseoleae</taxon>
        <taxon>Vigna</taxon>
    </lineage>
</organism>
<protein>
    <submittedName>
        <fullName evidence="2">Uncharacterized protein</fullName>
    </submittedName>
</protein>
<evidence type="ECO:0000313" key="3">
    <source>
        <dbReference type="Proteomes" id="UP001374535"/>
    </source>
</evidence>
<keyword evidence="3" id="KW-1185">Reference proteome</keyword>
<dbReference type="EMBL" id="CP144690">
    <property type="protein sequence ID" value="WVY89232.1"/>
    <property type="molecule type" value="Genomic_DNA"/>
</dbReference>
<dbReference type="Proteomes" id="UP001374535">
    <property type="component" value="Chromosome 11"/>
</dbReference>
<evidence type="ECO:0000256" key="1">
    <source>
        <dbReference type="SAM" id="MobiDB-lite"/>
    </source>
</evidence>
<feature type="region of interest" description="Disordered" evidence="1">
    <location>
        <begin position="103"/>
        <end position="125"/>
    </location>
</feature>
<proteinExistence type="predicted"/>
<dbReference type="AlphaFoldDB" id="A0AAQ3RDT4"/>